<dbReference type="Gene3D" id="2.60.120.330">
    <property type="entry name" value="B-lactam Antibiotic, Isopenicillin N Synthase, Chain"/>
    <property type="match status" value="1"/>
</dbReference>
<protein>
    <recommendedName>
        <fullName evidence="2">Fe2OG dioxygenase domain-containing protein</fullName>
    </recommendedName>
</protein>
<name>A0A0D0CY14_9AGAM</name>
<sequence>MSLADSAAGVDASGAFTSIPTIDLSKGATLEGRAALAQEVRDACMKVGFFYVQNHGISQICFDNVLAAMQTYFSLPMETKMKLHHKKVANFKGYSPPLDANIDPANNNKGDFHEGFEIGWEEFEAKSNDEKRAHDGAMAGANVWPDDYSGFRNACLEYYHAAVNVGKTLFPLFALALKLPETYFDDKTKNSAAIMRMLHYPLREFHHNVDGETPGIGAHTDFQCFTILWQQPDIQTLQVMNSEKRWIDAPPIKDTLVINIGDQLALWTNDVFKSTVHRAMNKSGRERYSIPLFFGTDYHVNIAPIPSCVSADRPPKYSPITAGDYVNKCLKEMYNVA</sequence>
<dbReference type="EMBL" id="KN827674">
    <property type="protein sequence ID" value="KIK76101.1"/>
    <property type="molecule type" value="Genomic_DNA"/>
</dbReference>
<dbReference type="FunCoup" id="A0A0D0CY14">
    <property type="interactions" value="2"/>
</dbReference>
<accession>A0A0D0CY14</accession>
<dbReference type="InterPro" id="IPR005123">
    <property type="entry name" value="Oxoglu/Fe-dep_dioxygenase_dom"/>
</dbReference>
<dbReference type="PROSITE" id="PS51471">
    <property type="entry name" value="FE2OG_OXY"/>
    <property type="match status" value="1"/>
</dbReference>
<dbReference type="InterPro" id="IPR050231">
    <property type="entry name" value="Iron_ascorbate_oxido_reductase"/>
</dbReference>
<dbReference type="PRINTS" id="PR00682">
    <property type="entry name" value="IPNSYNTHASE"/>
</dbReference>
<evidence type="ECO:0000256" key="1">
    <source>
        <dbReference type="RuleBase" id="RU003682"/>
    </source>
</evidence>
<dbReference type="OrthoDB" id="288590at2759"/>
<gene>
    <name evidence="3" type="ORF">PAXRUDRAFT_835451</name>
</gene>
<dbReference type="HOGENOM" id="CLU_010119_6_3_1"/>
<keyword evidence="1" id="KW-0408">Iron</keyword>
<reference evidence="4" key="2">
    <citation type="submission" date="2015-01" db="EMBL/GenBank/DDBJ databases">
        <title>Evolutionary Origins and Diversification of the Mycorrhizal Mutualists.</title>
        <authorList>
            <consortium name="DOE Joint Genome Institute"/>
            <consortium name="Mycorrhizal Genomics Consortium"/>
            <person name="Kohler A."/>
            <person name="Kuo A."/>
            <person name="Nagy L.G."/>
            <person name="Floudas D."/>
            <person name="Copeland A."/>
            <person name="Barry K.W."/>
            <person name="Cichocki N."/>
            <person name="Veneault-Fourrey C."/>
            <person name="LaButti K."/>
            <person name="Lindquist E.A."/>
            <person name="Lipzen A."/>
            <person name="Lundell T."/>
            <person name="Morin E."/>
            <person name="Murat C."/>
            <person name="Riley R."/>
            <person name="Ohm R."/>
            <person name="Sun H."/>
            <person name="Tunlid A."/>
            <person name="Henrissat B."/>
            <person name="Grigoriev I.V."/>
            <person name="Hibbett D.S."/>
            <person name="Martin F."/>
        </authorList>
    </citation>
    <scope>NUCLEOTIDE SEQUENCE [LARGE SCALE GENOMIC DNA]</scope>
    <source>
        <strain evidence="4">Ve08.2h10</strain>
    </source>
</reference>
<evidence type="ECO:0000313" key="3">
    <source>
        <dbReference type="EMBL" id="KIK76101.1"/>
    </source>
</evidence>
<reference evidence="3 4" key="1">
    <citation type="submission" date="2014-04" db="EMBL/GenBank/DDBJ databases">
        <authorList>
            <consortium name="DOE Joint Genome Institute"/>
            <person name="Kuo A."/>
            <person name="Kohler A."/>
            <person name="Jargeat P."/>
            <person name="Nagy L.G."/>
            <person name="Floudas D."/>
            <person name="Copeland A."/>
            <person name="Barry K.W."/>
            <person name="Cichocki N."/>
            <person name="Veneault-Fourrey C."/>
            <person name="LaButti K."/>
            <person name="Lindquist E.A."/>
            <person name="Lipzen A."/>
            <person name="Lundell T."/>
            <person name="Morin E."/>
            <person name="Murat C."/>
            <person name="Sun H."/>
            <person name="Tunlid A."/>
            <person name="Henrissat B."/>
            <person name="Grigoriev I.V."/>
            <person name="Hibbett D.S."/>
            <person name="Martin F."/>
            <person name="Nordberg H.P."/>
            <person name="Cantor M.N."/>
            <person name="Hua S.X."/>
        </authorList>
    </citation>
    <scope>NUCLEOTIDE SEQUENCE [LARGE SCALE GENOMIC DNA]</scope>
    <source>
        <strain evidence="3 4">Ve08.2h10</strain>
    </source>
</reference>
<dbReference type="GO" id="GO:0046872">
    <property type="term" value="F:metal ion binding"/>
    <property type="evidence" value="ECO:0007669"/>
    <property type="project" value="UniProtKB-KW"/>
</dbReference>
<dbReference type="AlphaFoldDB" id="A0A0D0CY14"/>
<proteinExistence type="inferred from homology"/>
<dbReference type="SUPFAM" id="SSF51197">
    <property type="entry name" value="Clavaminate synthase-like"/>
    <property type="match status" value="1"/>
</dbReference>
<keyword evidence="1" id="KW-0479">Metal-binding</keyword>
<organism evidence="3 4">
    <name type="scientific">Paxillus rubicundulus Ve08.2h10</name>
    <dbReference type="NCBI Taxonomy" id="930991"/>
    <lineage>
        <taxon>Eukaryota</taxon>
        <taxon>Fungi</taxon>
        <taxon>Dikarya</taxon>
        <taxon>Basidiomycota</taxon>
        <taxon>Agaricomycotina</taxon>
        <taxon>Agaricomycetes</taxon>
        <taxon>Agaricomycetidae</taxon>
        <taxon>Boletales</taxon>
        <taxon>Paxilineae</taxon>
        <taxon>Paxillaceae</taxon>
        <taxon>Paxillus</taxon>
    </lineage>
</organism>
<dbReference type="GO" id="GO:0016491">
    <property type="term" value="F:oxidoreductase activity"/>
    <property type="evidence" value="ECO:0007669"/>
    <property type="project" value="UniProtKB-KW"/>
</dbReference>
<dbReference type="PANTHER" id="PTHR47990">
    <property type="entry name" value="2-OXOGLUTARATE (2OG) AND FE(II)-DEPENDENT OXYGENASE SUPERFAMILY PROTEIN-RELATED"/>
    <property type="match status" value="1"/>
</dbReference>
<dbReference type="STRING" id="930991.A0A0D0CY14"/>
<keyword evidence="4" id="KW-1185">Reference proteome</keyword>
<dbReference type="InterPro" id="IPR027443">
    <property type="entry name" value="IPNS-like_sf"/>
</dbReference>
<evidence type="ECO:0000313" key="4">
    <source>
        <dbReference type="Proteomes" id="UP000054538"/>
    </source>
</evidence>
<dbReference type="InParanoid" id="A0A0D0CY14"/>
<dbReference type="Pfam" id="PF14226">
    <property type="entry name" value="DIOX_N"/>
    <property type="match status" value="1"/>
</dbReference>
<keyword evidence="1" id="KW-0560">Oxidoreductase</keyword>
<dbReference type="InterPro" id="IPR044861">
    <property type="entry name" value="IPNS-like_FE2OG_OXY"/>
</dbReference>
<dbReference type="InterPro" id="IPR026992">
    <property type="entry name" value="DIOX_N"/>
</dbReference>
<dbReference type="Pfam" id="PF03171">
    <property type="entry name" value="2OG-FeII_Oxy"/>
    <property type="match status" value="1"/>
</dbReference>
<evidence type="ECO:0000259" key="2">
    <source>
        <dbReference type="PROSITE" id="PS51471"/>
    </source>
</evidence>
<feature type="domain" description="Fe2OG dioxygenase" evidence="2">
    <location>
        <begin position="191"/>
        <end position="296"/>
    </location>
</feature>
<dbReference type="Proteomes" id="UP000054538">
    <property type="component" value="Unassembled WGS sequence"/>
</dbReference>
<comment type="similarity">
    <text evidence="1">Belongs to the iron/ascorbate-dependent oxidoreductase family.</text>
</comment>